<keyword evidence="2" id="KW-1185">Reference proteome</keyword>
<name>A0ABR1C744_NECAM</name>
<comment type="caution">
    <text evidence="1">The sequence shown here is derived from an EMBL/GenBank/DDBJ whole genome shotgun (WGS) entry which is preliminary data.</text>
</comment>
<gene>
    <name evidence="1" type="primary">Necator_chrII.g5656</name>
    <name evidence="1" type="ORF">RB195_017863</name>
</gene>
<sequence>MPPSQHFRWNWFPFALTKVDVVYGGSFAAYDCDLLHWFLEAVHQPEAQFDMGQYFVSKGFSRPQPLAPRHHSAHATASCIESF</sequence>
<organism evidence="1 2">
    <name type="scientific">Necator americanus</name>
    <name type="common">Human hookworm</name>
    <dbReference type="NCBI Taxonomy" id="51031"/>
    <lineage>
        <taxon>Eukaryota</taxon>
        <taxon>Metazoa</taxon>
        <taxon>Ecdysozoa</taxon>
        <taxon>Nematoda</taxon>
        <taxon>Chromadorea</taxon>
        <taxon>Rhabditida</taxon>
        <taxon>Rhabditina</taxon>
        <taxon>Rhabditomorpha</taxon>
        <taxon>Strongyloidea</taxon>
        <taxon>Ancylostomatidae</taxon>
        <taxon>Bunostominae</taxon>
        <taxon>Necator</taxon>
    </lineage>
</organism>
<accession>A0ABR1C744</accession>
<evidence type="ECO:0000313" key="2">
    <source>
        <dbReference type="Proteomes" id="UP001303046"/>
    </source>
</evidence>
<dbReference type="EMBL" id="JAVFWL010000002">
    <property type="protein sequence ID" value="KAK6734338.1"/>
    <property type="molecule type" value="Genomic_DNA"/>
</dbReference>
<proteinExistence type="predicted"/>
<reference evidence="1 2" key="1">
    <citation type="submission" date="2023-08" db="EMBL/GenBank/DDBJ databases">
        <title>A Necator americanus chromosomal reference genome.</title>
        <authorList>
            <person name="Ilik V."/>
            <person name="Petrzelkova K.J."/>
            <person name="Pardy F."/>
            <person name="Fuh T."/>
            <person name="Niatou-Singa F.S."/>
            <person name="Gouil Q."/>
            <person name="Baker L."/>
            <person name="Ritchie M.E."/>
            <person name="Jex A.R."/>
            <person name="Gazzola D."/>
            <person name="Li H."/>
            <person name="Toshio Fujiwara R."/>
            <person name="Zhan B."/>
            <person name="Aroian R.V."/>
            <person name="Pafco B."/>
            <person name="Schwarz E.M."/>
        </authorList>
    </citation>
    <scope>NUCLEOTIDE SEQUENCE [LARGE SCALE GENOMIC DNA]</scope>
    <source>
        <strain evidence="1 2">Aroian</strain>
        <tissue evidence="1">Whole animal</tissue>
    </source>
</reference>
<evidence type="ECO:0000313" key="1">
    <source>
        <dbReference type="EMBL" id="KAK6734338.1"/>
    </source>
</evidence>
<protein>
    <submittedName>
        <fullName evidence="1">Uncharacterized protein</fullName>
    </submittedName>
</protein>
<dbReference type="Proteomes" id="UP001303046">
    <property type="component" value="Unassembled WGS sequence"/>
</dbReference>